<dbReference type="Proteomes" id="UP001049518">
    <property type="component" value="Plasmid pAGRA3207_2"/>
</dbReference>
<evidence type="ECO:0000259" key="1">
    <source>
        <dbReference type="Pfam" id="PF01656"/>
    </source>
</evidence>
<evidence type="ECO:0000313" key="2">
    <source>
        <dbReference type="EMBL" id="QXJ27086.1"/>
    </source>
</evidence>
<geneLocation type="plasmid" evidence="2 3">
    <name>pAGRA3207_2</name>
</geneLocation>
<keyword evidence="2" id="KW-0614">Plasmid</keyword>
<dbReference type="InterPro" id="IPR027417">
    <property type="entry name" value="P-loop_NTPase"/>
</dbReference>
<keyword evidence="3" id="KW-1185">Reference proteome</keyword>
<dbReference type="InterPro" id="IPR002586">
    <property type="entry name" value="CobQ/CobB/MinD/ParA_Nub-bd_dom"/>
</dbReference>
<evidence type="ECO:0000313" key="3">
    <source>
        <dbReference type="Proteomes" id="UP001049518"/>
    </source>
</evidence>
<reference evidence="2" key="1">
    <citation type="submission" date="2020-07" db="EMBL/GenBank/DDBJ databases">
        <authorList>
            <person name="Tarantini F.S."/>
            <person name="Hong K.W."/>
            <person name="Chan K.G."/>
        </authorList>
    </citation>
    <scope>NUCLEOTIDE SEQUENCE</scope>
    <source>
        <strain evidence="2">32-07</strain>
        <plasmid evidence="2">pAGRA3207_2</plasmid>
    </source>
</reference>
<dbReference type="RefSeq" id="WP_231336577.1">
    <property type="nucleotide sequence ID" value="NZ_CP059574.1"/>
</dbReference>
<dbReference type="Pfam" id="PF01656">
    <property type="entry name" value="CbiA"/>
    <property type="match status" value="1"/>
</dbReference>
<name>A0ABX8R995_9ACTN</name>
<protein>
    <recommendedName>
        <fullName evidence="1">CobQ/CobB/MinD/ParA nucleotide binding domain-containing protein</fullName>
    </recommendedName>
</protein>
<proteinExistence type="predicted"/>
<dbReference type="SUPFAM" id="SSF52540">
    <property type="entry name" value="P-loop containing nucleoside triphosphate hydrolases"/>
    <property type="match status" value="1"/>
</dbReference>
<dbReference type="EMBL" id="CP059574">
    <property type="protein sequence ID" value="QXJ27086.1"/>
    <property type="molecule type" value="Genomic_DNA"/>
</dbReference>
<gene>
    <name evidence="2" type="ORF">AGRA3207_007884</name>
</gene>
<dbReference type="Gene3D" id="3.40.50.300">
    <property type="entry name" value="P-loop containing nucleotide triphosphate hydrolases"/>
    <property type="match status" value="1"/>
</dbReference>
<accession>A0ABX8R995</accession>
<sequence>MGWTLPPDGRRIGLLGKGGAGKSTTLAHLLGHWVAEGVDVIGIDMDRPGDDESGSLYAWAELADLGAPVYPAPAHTRLAAEVRRLTPAGGLAALDTGAWERKAGGPHFAVLSAVDLAVLMLQPTDMDVERAGSVLAAIDHLDEVGAPAPDLVIVLSMVNRSAASPADTRQALADAGYTVLATEIPRSDARDGYGQSFGKRPRLAAGSPMQLLARELLAHITPEDGR</sequence>
<feature type="domain" description="CobQ/CobB/MinD/ParA nucleotide binding" evidence="1">
    <location>
        <begin position="16"/>
        <end position="189"/>
    </location>
</feature>
<organism evidence="2 3">
    <name type="scientific">Actinomadura graeca</name>
    <dbReference type="NCBI Taxonomy" id="2750812"/>
    <lineage>
        <taxon>Bacteria</taxon>
        <taxon>Bacillati</taxon>
        <taxon>Actinomycetota</taxon>
        <taxon>Actinomycetes</taxon>
        <taxon>Streptosporangiales</taxon>
        <taxon>Thermomonosporaceae</taxon>
        <taxon>Actinomadura</taxon>
    </lineage>
</organism>